<keyword evidence="10 15" id="KW-0460">Magnesium</keyword>
<dbReference type="Pfam" id="PF17759">
    <property type="entry name" value="tRNA_synthFbeta"/>
    <property type="match status" value="1"/>
</dbReference>
<dbReference type="InterPro" id="IPR005146">
    <property type="entry name" value="B3/B4_tRNA-bd"/>
</dbReference>
<evidence type="ECO:0000256" key="1">
    <source>
        <dbReference type="ARBA" id="ARBA00004496"/>
    </source>
</evidence>
<keyword evidence="21" id="KW-1185">Reference proteome</keyword>
<evidence type="ECO:0000256" key="7">
    <source>
        <dbReference type="ARBA" id="ARBA00022723"/>
    </source>
</evidence>
<dbReference type="PROSITE" id="PS51483">
    <property type="entry name" value="B5"/>
    <property type="match status" value="1"/>
</dbReference>
<dbReference type="InterPro" id="IPR012340">
    <property type="entry name" value="NA-bd_OB-fold"/>
</dbReference>
<keyword evidence="7 15" id="KW-0479">Metal-binding</keyword>
<evidence type="ECO:0000259" key="19">
    <source>
        <dbReference type="PROSITE" id="PS51483"/>
    </source>
</evidence>
<dbReference type="RefSeq" id="WP_089421999.1">
    <property type="nucleotide sequence ID" value="NZ_CP022415.1"/>
</dbReference>
<evidence type="ECO:0000256" key="2">
    <source>
        <dbReference type="ARBA" id="ARBA00008653"/>
    </source>
</evidence>
<organism evidence="20 21">
    <name type="scientific">Pseudosulfitobacter pseudonitzschiae</name>
    <dbReference type="NCBI Taxonomy" id="1402135"/>
    <lineage>
        <taxon>Bacteria</taxon>
        <taxon>Pseudomonadati</taxon>
        <taxon>Pseudomonadota</taxon>
        <taxon>Alphaproteobacteria</taxon>
        <taxon>Rhodobacterales</taxon>
        <taxon>Roseobacteraceae</taxon>
        <taxon>Pseudosulfitobacter</taxon>
    </lineage>
</organism>
<dbReference type="SUPFAM" id="SSF54991">
    <property type="entry name" value="Anticodon-binding domain of PheRS"/>
    <property type="match status" value="1"/>
</dbReference>
<dbReference type="InterPro" id="IPR005147">
    <property type="entry name" value="tRNA_synthase_B5-dom"/>
</dbReference>
<name>A0A221K5J5_9RHOB</name>
<comment type="subcellular location">
    <subcellularLocation>
        <location evidence="1 15">Cytoplasm</location>
    </subcellularLocation>
</comment>
<dbReference type="InterPro" id="IPR041616">
    <property type="entry name" value="PheRS_beta_core"/>
</dbReference>
<dbReference type="InterPro" id="IPR045060">
    <property type="entry name" value="Phe-tRNA-ligase_IIc_bsu"/>
</dbReference>
<keyword evidence="11 16" id="KW-0694">RNA-binding</keyword>
<evidence type="ECO:0000256" key="9">
    <source>
        <dbReference type="ARBA" id="ARBA00022840"/>
    </source>
</evidence>
<evidence type="ECO:0000256" key="3">
    <source>
        <dbReference type="ARBA" id="ARBA00011209"/>
    </source>
</evidence>
<keyword evidence="6 15" id="KW-0436">Ligase</keyword>
<keyword evidence="12 15" id="KW-0648">Protein biosynthesis</keyword>
<dbReference type="KEGG" id="spse:SULPSESMR1_03510"/>
<dbReference type="InterPro" id="IPR005121">
    <property type="entry name" value="Fdx_antiC-bd"/>
</dbReference>
<dbReference type="SUPFAM" id="SSF56037">
    <property type="entry name" value="PheT/TilS domain"/>
    <property type="match status" value="1"/>
</dbReference>
<comment type="cofactor">
    <cofactor evidence="15">
        <name>Mg(2+)</name>
        <dbReference type="ChEBI" id="CHEBI:18420"/>
    </cofactor>
    <text evidence="15">Binds 2 magnesium ions per tetramer.</text>
</comment>
<dbReference type="Pfam" id="PF03483">
    <property type="entry name" value="B3_4"/>
    <property type="match status" value="1"/>
</dbReference>
<feature type="binding site" evidence="15">
    <location>
        <position position="462"/>
    </location>
    <ligand>
        <name>Mg(2+)</name>
        <dbReference type="ChEBI" id="CHEBI:18420"/>
        <note>shared with alpha subunit</note>
    </ligand>
</feature>
<evidence type="ECO:0000256" key="16">
    <source>
        <dbReference type="PROSITE-ProRule" id="PRU00209"/>
    </source>
</evidence>
<dbReference type="NCBIfam" id="TIGR00472">
    <property type="entry name" value="pheT_bact"/>
    <property type="match status" value="1"/>
</dbReference>
<keyword evidence="8 15" id="KW-0547">Nucleotide-binding</keyword>
<evidence type="ECO:0000256" key="13">
    <source>
        <dbReference type="ARBA" id="ARBA00023146"/>
    </source>
</evidence>
<feature type="binding site" evidence="15">
    <location>
        <position position="463"/>
    </location>
    <ligand>
        <name>Mg(2+)</name>
        <dbReference type="ChEBI" id="CHEBI:18420"/>
        <note>shared with alpha subunit</note>
    </ligand>
</feature>
<keyword evidence="5 16" id="KW-0820">tRNA-binding</keyword>
<dbReference type="InterPro" id="IPR045864">
    <property type="entry name" value="aa-tRNA-synth_II/BPL/LPL"/>
</dbReference>
<feature type="domain" description="FDX-ACB" evidence="18">
    <location>
        <begin position="704"/>
        <end position="797"/>
    </location>
</feature>
<accession>A0A221K5J5</accession>
<dbReference type="SMART" id="SM00896">
    <property type="entry name" value="FDX-ACB"/>
    <property type="match status" value="1"/>
</dbReference>
<dbReference type="PANTHER" id="PTHR10947:SF0">
    <property type="entry name" value="PHENYLALANINE--TRNA LIGASE BETA SUBUNIT"/>
    <property type="match status" value="1"/>
</dbReference>
<dbReference type="InterPro" id="IPR036690">
    <property type="entry name" value="Fdx_antiC-bd_sf"/>
</dbReference>
<sequence length="798" mass="85286">MKFTLSWLKSHLDTTATLDEITYALTDLGLEVEGVEDRGAALAAFTIGYVESAEKHPDADRLQVCQVQTDEGVKQIICGAPNARQGITVVVAKPGVYVPGIDTTIGVGKIRGIESYGMMASEREMELSEEHDGIIELVSGEVGQSFTDWLAQNDPAKVDPVIEIAITPNRPDALGVRGIARDLAARGLGTLKPSTVELVEASFDSDIKVTIDQDTLDGCPLFSGRLIKGVKNGPSPAWLQDRLRAIGLRPISFLVDVTNFFTYDLNRPLHVFDADKVAGNLRVHRAAGGEVIAALDDKEYTLQAGQMVISDDNGVESIAGIMGGAASGCTDETVNVFVESAYWDPVQIAYAGRALKINSDARYRFERGVDPAFTPEGLEHAVRMIVDHAGGEASAPVYAGAVPDTARAYKLDAARVQSLVGMEIHESQQRQTLTALGFRLEGDMAHVPSWRPDVQGEADLVEEVARIASLTKLEGKPLPRLTPGVPRPVMTPSQRREQIARRTTAALGYNELVTYSFIDQASAALFGGGDDLTRLENPISSDMSHMRPALLPGLLAAAARNQARGFADLAFFEVGPAFHGGEPGEQHLLVSGLLVGRTGPKDVHGASRPVDVYDVKADAEAVLAAMGAPAKVQIMRGAADWWHPGRHGKICLGPKKVLGVFGEVHPRVLAAMDVKGPAMAFTLWPEEVPLPRKTGASKGALAISDLQAVERDFAFVVDADVEALTLVNAAQGADKVLIEDVRVFDEFIGGTLGEGKKSLAITVRLQPTDKTLKESDIEAVSAKVVEKVSKATGGTLRG</sequence>
<feature type="domain" description="TRNA-binding" evidence="17">
    <location>
        <begin position="39"/>
        <end position="147"/>
    </location>
</feature>
<keyword evidence="4 15" id="KW-0963">Cytoplasm</keyword>
<dbReference type="CDD" id="cd00769">
    <property type="entry name" value="PheRS_beta_core"/>
    <property type="match status" value="1"/>
</dbReference>
<dbReference type="InterPro" id="IPR009061">
    <property type="entry name" value="DNA-bd_dom_put_sf"/>
</dbReference>
<evidence type="ECO:0000313" key="21">
    <source>
        <dbReference type="Proteomes" id="UP000199754"/>
    </source>
</evidence>
<reference evidence="20 21" key="1">
    <citation type="submission" date="2017-07" db="EMBL/GenBank/DDBJ databases">
        <title>Genome Sequence of Sulfitobacter pseudonitzschiae Strain SMR1 Isolated from a culture of the Diatom Skeletonema marinoi.</title>
        <authorList>
            <person name="Topel M."/>
            <person name="Pinder M.I.M."/>
            <person name="Johansson O.N."/>
            <person name="Kourtchenko O."/>
            <person name="Godhe A."/>
            <person name="Clarke A.K."/>
        </authorList>
    </citation>
    <scope>NUCLEOTIDE SEQUENCE [LARGE SCALE GENOMIC DNA]</scope>
    <source>
        <strain evidence="20 21">SMR1</strain>
    </source>
</reference>
<dbReference type="OrthoDB" id="9805455at2"/>
<evidence type="ECO:0000256" key="11">
    <source>
        <dbReference type="ARBA" id="ARBA00022884"/>
    </source>
</evidence>
<dbReference type="Gene3D" id="3.50.40.10">
    <property type="entry name" value="Phenylalanyl-trna Synthetase, Chain B, domain 3"/>
    <property type="match status" value="1"/>
</dbReference>
<gene>
    <name evidence="15 20" type="primary">pheT</name>
    <name evidence="20" type="ORF">SULPSESMR1_03510</name>
</gene>
<dbReference type="GO" id="GO:0000049">
    <property type="term" value="F:tRNA binding"/>
    <property type="evidence" value="ECO:0007669"/>
    <property type="project" value="UniProtKB-UniRule"/>
</dbReference>
<evidence type="ECO:0000259" key="17">
    <source>
        <dbReference type="PROSITE" id="PS50886"/>
    </source>
</evidence>
<evidence type="ECO:0000256" key="12">
    <source>
        <dbReference type="ARBA" id="ARBA00022917"/>
    </source>
</evidence>
<evidence type="ECO:0000313" key="20">
    <source>
        <dbReference type="EMBL" id="ASM74281.1"/>
    </source>
</evidence>
<proteinExistence type="inferred from homology"/>
<dbReference type="Gene3D" id="3.30.930.10">
    <property type="entry name" value="Bira Bifunctional Protein, Domain 2"/>
    <property type="match status" value="1"/>
</dbReference>
<dbReference type="STRING" id="1402135.SAMN05444149_10350"/>
<feature type="binding site" evidence="15">
    <location>
        <position position="459"/>
    </location>
    <ligand>
        <name>Mg(2+)</name>
        <dbReference type="ChEBI" id="CHEBI:18420"/>
        <note>shared with alpha subunit</note>
    </ligand>
</feature>
<dbReference type="InterPro" id="IPR033714">
    <property type="entry name" value="tRNA_bind_bactPheRS"/>
</dbReference>
<dbReference type="Pfam" id="PF01588">
    <property type="entry name" value="tRNA_bind"/>
    <property type="match status" value="1"/>
</dbReference>
<dbReference type="GO" id="GO:0005524">
    <property type="term" value="F:ATP binding"/>
    <property type="evidence" value="ECO:0007669"/>
    <property type="project" value="UniProtKB-UniRule"/>
</dbReference>
<keyword evidence="13 15" id="KW-0030">Aminoacyl-tRNA synthetase</keyword>
<feature type="domain" description="B5" evidence="19">
    <location>
        <begin position="404"/>
        <end position="475"/>
    </location>
</feature>
<comment type="subunit">
    <text evidence="3 15">Tetramer of two alpha and two beta subunits.</text>
</comment>
<dbReference type="Pfam" id="PF03147">
    <property type="entry name" value="FDX-ACB"/>
    <property type="match status" value="1"/>
</dbReference>
<dbReference type="Gene3D" id="3.30.56.10">
    <property type="match status" value="2"/>
</dbReference>
<evidence type="ECO:0000259" key="18">
    <source>
        <dbReference type="PROSITE" id="PS51447"/>
    </source>
</evidence>
<dbReference type="InterPro" id="IPR002547">
    <property type="entry name" value="tRNA-bd_dom"/>
</dbReference>
<dbReference type="AlphaFoldDB" id="A0A221K5J5"/>
<dbReference type="PANTHER" id="PTHR10947">
    <property type="entry name" value="PHENYLALANYL-TRNA SYNTHETASE BETA CHAIN AND LEUCINE-RICH REPEAT-CONTAINING PROTEIN 47"/>
    <property type="match status" value="1"/>
</dbReference>
<dbReference type="SUPFAM" id="SSF46955">
    <property type="entry name" value="Putative DNA-binding domain"/>
    <property type="match status" value="1"/>
</dbReference>
<dbReference type="Gene3D" id="2.40.50.140">
    <property type="entry name" value="Nucleic acid-binding proteins"/>
    <property type="match status" value="1"/>
</dbReference>
<protein>
    <recommendedName>
        <fullName evidence="15">Phenylalanine--tRNA ligase beta subunit</fullName>
        <ecNumber evidence="15">6.1.1.20</ecNumber>
    </recommendedName>
    <alternativeName>
        <fullName evidence="15">Phenylalanyl-tRNA synthetase beta subunit</fullName>
        <shortName evidence="15">PheRS</shortName>
    </alternativeName>
</protein>
<dbReference type="Proteomes" id="UP000199754">
    <property type="component" value="Chromosome"/>
</dbReference>
<dbReference type="SMART" id="SM00873">
    <property type="entry name" value="B3_4"/>
    <property type="match status" value="1"/>
</dbReference>
<evidence type="ECO:0000256" key="10">
    <source>
        <dbReference type="ARBA" id="ARBA00022842"/>
    </source>
</evidence>
<dbReference type="Pfam" id="PF03484">
    <property type="entry name" value="B5"/>
    <property type="match status" value="1"/>
</dbReference>
<evidence type="ECO:0000256" key="5">
    <source>
        <dbReference type="ARBA" id="ARBA00022555"/>
    </source>
</evidence>
<dbReference type="EMBL" id="CP022415">
    <property type="protein sequence ID" value="ASM74281.1"/>
    <property type="molecule type" value="Genomic_DNA"/>
</dbReference>
<dbReference type="PROSITE" id="PS50886">
    <property type="entry name" value="TRBD"/>
    <property type="match status" value="1"/>
</dbReference>
<dbReference type="GO" id="GO:0006432">
    <property type="term" value="P:phenylalanyl-tRNA aminoacylation"/>
    <property type="evidence" value="ECO:0007669"/>
    <property type="project" value="UniProtKB-UniRule"/>
</dbReference>
<dbReference type="GO" id="GO:0000287">
    <property type="term" value="F:magnesium ion binding"/>
    <property type="evidence" value="ECO:0007669"/>
    <property type="project" value="UniProtKB-UniRule"/>
</dbReference>
<dbReference type="HAMAP" id="MF_00283">
    <property type="entry name" value="Phe_tRNA_synth_beta1"/>
    <property type="match status" value="1"/>
</dbReference>
<evidence type="ECO:0000256" key="4">
    <source>
        <dbReference type="ARBA" id="ARBA00022490"/>
    </source>
</evidence>
<comment type="similarity">
    <text evidence="2 15">Belongs to the phenylalanyl-tRNA synthetase beta subunit family. Type 1 subfamily.</text>
</comment>
<dbReference type="SMART" id="SM00874">
    <property type="entry name" value="B5"/>
    <property type="match status" value="1"/>
</dbReference>
<dbReference type="CDD" id="cd02796">
    <property type="entry name" value="tRNA_bind_bactPheRS"/>
    <property type="match status" value="1"/>
</dbReference>
<dbReference type="eggNOG" id="COG0073">
    <property type="taxonomic scope" value="Bacteria"/>
</dbReference>
<dbReference type="eggNOG" id="COG0072">
    <property type="taxonomic scope" value="Bacteria"/>
</dbReference>
<dbReference type="InterPro" id="IPR020825">
    <property type="entry name" value="Phe-tRNA_synthase-like_B3/B4"/>
</dbReference>
<dbReference type="InterPro" id="IPR004532">
    <property type="entry name" value="Phe-tRNA-ligase_IIc_bsu_bact"/>
</dbReference>
<evidence type="ECO:0000256" key="15">
    <source>
        <dbReference type="HAMAP-Rule" id="MF_00283"/>
    </source>
</evidence>
<evidence type="ECO:0000256" key="6">
    <source>
        <dbReference type="ARBA" id="ARBA00022598"/>
    </source>
</evidence>
<dbReference type="PROSITE" id="PS51447">
    <property type="entry name" value="FDX_ACB"/>
    <property type="match status" value="1"/>
</dbReference>
<feature type="binding site" evidence="15">
    <location>
        <position position="453"/>
    </location>
    <ligand>
        <name>Mg(2+)</name>
        <dbReference type="ChEBI" id="CHEBI:18420"/>
        <note>shared with alpha subunit</note>
    </ligand>
</feature>
<evidence type="ECO:0000256" key="8">
    <source>
        <dbReference type="ARBA" id="ARBA00022741"/>
    </source>
</evidence>
<keyword evidence="9 15" id="KW-0067">ATP-binding</keyword>
<dbReference type="EC" id="6.1.1.20" evidence="15"/>
<evidence type="ECO:0000256" key="14">
    <source>
        <dbReference type="ARBA" id="ARBA00049255"/>
    </source>
</evidence>
<dbReference type="GO" id="GO:0009328">
    <property type="term" value="C:phenylalanine-tRNA ligase complex"/>
    <property type="evidence" value="ECO:0007669"/>
    <property type="project" value="TreeGrafter"/>
</dbReference>
<dbReference type="NCBIfam" id="NF045760">
    <property type="entry name" value="YtpR"/>
    <property type="match status" value="1"/>
</dbReference>
<comment type="catalytic activity">
    <reaction evidence="14 15">
        <text>tRNA(Phe) + L-phenylalanine + ATP = L-phenylalanyl-tRNA(Phe) + AMP + diphosphate + H(+)</text>
        <dbReference type="Rhea" id="RHEA:19413"/>
        <dbReference type="Rhea" id="RHEA-COMP:9668"/>
        <dbReference type="Rhea" id="RHEA-COMP:9699"/>
        <dbReference type="ChEBI" id="CHEBI:15378"/>
        <dbReference type="ChEBI" id="CHEBI:30616"/>
        <dbReference type="ChEBI" id="CHEBI:33019"/>
        <dbReference type="ChEBI" id="CHEBI:58095"/>
        <dbReference type="ChEBI" id="CHEBI:78442"/>
        <dbReference type="ChEBI" id="CHEBI:78531"/>
        <dbReference type="ChEBI" id="CHEBI:456215"/>
        <dbReference type="EC" id="6.1.1.20"/>
    </reaction>
</comment>
<dbReference type="Gene3D" id="3.30.70.380">
    <property type="entry name" value="Ferrodoxin-fold anticodon-binding domain"/>
    <property type="match status" value="1"/>
</dbReference>
<dbReference type="SUPFAM" id="SSF55681">
    <property type="entry name" value="Class II aaRS and biotin synthetases"/>
    <property type="match status" value="1"/>
</dbReference>
<dbReference type="GO" id="GO:0004826">
    <property type="term" value="F:phenylalanine-tRNA ligase activity"/>
    <property type="evidence" value="ECO:0007669"/>
    <property type="project" value="UniProtKB-UniRule"/>
</dbReference>
<dbReference type="SUPFAM" id="SSF50249">
    <property type="entry name" value="Nucleic acid-binding proteins"/>
    <property type="match status" value="1"/>
</dbReference>